<evidence type="ECO:0000259" key="5">
    <source>
        <dbReference type="Pfam" id="PF00149"/>
    </source>
</evidence>
<evidence type="ECO:0000256" key="1">
    <source>
        <dbReference type="ARBA" id="ARBA00022723"/>
    </source>
</evidence>
<dbReference type="InterPro" id="IPR050884">
    <property type="entry name" value="CNP_phosphodiesterase-III"/>
</dbReference>
<evidence type="ECO:0000256" key="4">
    <source>
        <dbReference type="ARBA" id="ARBA00025742"/>
    </source>
</evidence>
<dbReference type="GO" id="GO:0046872">
    <property type="term" value="F:metal ion binding"/>
    <property type="evidence" value="ECO:0007669"/>
    <property type="project" value="UniProtKB-KW"/>
</dbReference>
<dbReference type="Pfam" id="PF00149">
    <property type="entry name" value="Metallophos"/>
    <property type="match status" value="1"/>
</dbReference>
<feature type="domain" description="Calcineurin-like phosphoesterase" evidence="5">
    <location>
        <begin position="4"/>
        <end position="191"/>
    </location>
</feature>
<proteinExistence type="inferred from homology"/>
<protein>
    <submittedName>
        <fullName evidence="6">Metallophosphoesterase</fullName>
    </submittedName>
</protein>
<dbReference type="InterPro" id="IPR004843">
    <property type="entry name" value="Calcineurin-like_PHP"/>
</dbReference>
<organism evidence="6 7">
    <name type="scientific">Methylovorus glucosotrophus (strain SIP3-4)</name>
    <dbReference type="NCBI Taxonomy" id="582744"/>
    <lineage>
        <taxon>Bacteria</taxon>
        <taxon>Pseudomonadati</taxon>
        <taxon>Pseudomonadota</taxon>
        <taxon>Betaproteobacteria</taxon>
        <taxon>Nitrosomonadales</taxon>
        <taxon>Methylophilaceae</taxon>
        <taxon>Methylovorus</taxon>
    </lineage>
</organism>
<dbReference type="InterPro" id="IPR029052">
    <property type="entry name" value="Metallo-depent_PP-like"/>
</dbReference>
<reference evidence="7" key="1">
    <citation type="submission" date="2009-07" db="EMBL/GenBank/DDBJ databases">
        <title>Complete sequence of chromosome of Methylovorus sp. SIP3-4.</title>
        <authorList>
            <person name="Lucas S."/>
            <person name="Copeland A."/>
            <person name="Lapidus A."/>
            <person name="Glavina del Rio T."/>
            <person name="Tice H."/>
            <person name="Bruce D."/>
            <person name="Goodwin L."/>
            <person name="Pitluck S."/>
            <person name="Clum A."/>
            <person name="Larimer F."/>
            <person name="Land M."/>
            <person name="Hauser L."/>
            <person name="Kyrpides N."/>
            <person name="Mikhailova N."/>
            <person name="Kayluzhnaya M."/>
            <person name="Chistoserdova L."/>
        </authorList>
    </citation>
    <scope>NUCLEOTIDE SEQUENCE [LARGE SCALE GENOMIC DNA]</scope>
    <source>
        <strain evidence="7">SIP3-4</strain>
    </source>
</reference>
<keyword evidence="2" id="KW-0378">Hydrolase</keyword>
<dbReference type="RefSeq" id="WP_015830944.1">
    <property type="nucleotide sequence ID" value="NC_012969.1"/>
</dbReference>
<dbReference type="Proteomes" id="UP000002743">
    <property type="component" value="Chromosome"/>
</dbReference>
<keyword evidence="7" id="KW-1185">Reference proteome</keyword>
<dbReference type="eggNOG" id="COG1409">
    <property type="taxonomic scope" value="Bacteria"/>
</dbReference>
<sequence>MTLIAHLSDPHFGTEQPAVMQALQSLLWQQAPHLLILSGDITQRARRSQFKHARAFVDSLNIPHRLVIPGNHDIPLFNLLARLLTPYRRHRHAFGQELEPVYRDDKTLAITVNTTRAYRHEDGEVSPAQIKRVCEQLQQASPQQLRLVITHQPVYVTEVRDESNLLHGYQAAVRAWAEAGADLILGGHIHLPFVMALHEKRPDIRHRIWAVQAGTAVSTRIRRNAGNSINLIRYQARQTPCMVERWDYTAAQQQFVQVSAEALTLEAA</sequence>
<dbReference type="PANTHER" id="PTHR42988">
    <property type="entry name" value="PHOSPHOHYDROLASE"/>
    <property type="match status" value="1"/>
</dbReference>
<dbReference type="AlphaFoldDB" id="C6XAD5"/>
<evidence type="ECO:0000313" key="7">
    <source>
        <dbReference type="Proteomes" id="UP000002743"/>
    </source>
</evidence>
<dbReference type="KEGG" id="mei:Msip34_2439"/>
<dbReference type="EMBL" id="CP001674">
    <property type="protein sequence ID" value="ACT51676.1"/>
    <property type="molecule type" value="Genomic_DNA"/>
</dbReference>
<reference evidence="6 7" key="2">
    <citation type="journal article" date="2011" name="J. Bacteriol.">
        <title>Genomes of three methylotrophs from a single niche uncover genetic and metabolic divergence of Methylophilaceae.</title>
        <authorList>
            <person name="Lapidus A."/>
            <person name="Clum A."/>
            <person name="Labutti K."/>
            <person name="Kaluzhnaya M.G."/>
            <person name="Lim S."/>
            <person name="Beck D.A."/>
            <person name="Glavina Del Rio T."/>
            <person name="Nolan M."/>
            <person name="Mavromatis K."/>
            <person name="Huntemann M."/>
            <person name="Lucas S."/>
            <person name="Lidstrom M.E."/>
            <person name="Ivanova N."/>
            <person name="Chistoserdova L."/>
        </authorList>
    </citation>
    <scope>NUCLEOTIDE SEQUENCE [LARGE SCALE GENOMIC DNA]</scope>
    <source>
        <strain evidence="6 7">SIP3-4</strain>
    </source>
</reference>
<dbReference type="SUPFAM" id="SSF56300">
    <property type="entry name" value="Metallo-dependent phosphatases"/>
    <property type="match status" value="1"/>
</dbReference>
<comment type="similarity">
    <text evidence="4">Belongs to the cyclic nucleotide phosphodiesterase class-III family.</text>
</comment>
<evidence type="ECO:0000256" key="2">
    <source>
        <dbReference type="ARBA" id="ARBA00022801"/>
    </source>
</evidence>
<dbReference type="Gene3D" id="3.60.21.10">
    <property type="match status" value="1"/>
</dbReference>
<accession>C6XAD5</accession>
<keyword evidence="1" id="KW-0479">Metal-binding</keyword>
<name>C6XAD5_METGS</name>
<dbReference type="STRING" id="582744.Msip34_2439"/>
<dbReference type="PANTHER" id="PTHR42988:SF2">
    <property type="entry name" value="CYCLIC NUCLEOTIDE PHOSPHODIESTERASE CBUA0032-RELATED"/>
    <property type="match status" value="1"/>
</dbReference>
<evidence type="ECO:0000256" key="3">
    <source>
        <dbReference type="ARBA" id="ARBA00023004"/>
    </source>
</evidence>
<dbReference type="GO" id="GO:0016787">
    <property type="term" value="F:hydrolase activity"/>
    <property type="evidence" value="ECO:0007669"/>
    <property type="project" value="UniProtKB-KW"/>
</dbReference>
<evidence type="ECO:0000313" key="6">
    <source>
        <dbReference type="EMBL" id="ACT51676.1"/>
    </source>
</evidence>
<gene>
    <name evidence="6" type="ordered locus">Msip34_2439</name>
</gene>
<dbReference type="HOGENOM" id="CLU_063034_0_0_4"/>
<dbReference type="OrthoDB" id="9811542at2"/>
<keyword evidence="3" id="KW-0408">Iron</keyword>